<dbReference type="AlphaFoldDB" id="A0A382BH31"/>
<protein>
    <submittedName>
        <fullName evidence="1">Uncharacterized protein</fullName>
    </submittedName>
</protein>
<organism evidence="1">
    <name type="scientific">marine metagenome</name>
    <dbReference type="NCBI Taxonomy" id="408172"/>
    <lineage>
        <taxon>unclassified sequences</taxon>
        <taxon>metagenomes</taxon>
        <taxon>ecological metagenomes</taxon>
    </lineage>
</organism>
<feature type="non-terminal residue" evidence="1">
    <location>
        <position position="550"/>
    </location>
</feature>
<reference evidence="1" key="1">
    <citation type="submission" date="2018-05" db="EMBL/GenBank/DDBJ databases">
        <authorList>
            <person name="Lanie J.A."/>
            <person name="Ng W.-L."/>
            <person name="Kazmierczak K.M."/>
            <person name="Andrzejewski T.M."/>
            <person name="Davidsen T.M."/>
            <person name="Wayne K.J."/>
            <person name="Tettelin H."/>
            <person name="Glass J.I."/>
            <person name="Rusch D."/>
            <person name="Podicherti R."/>
            <person name="Tsui H.-C.T."/>
            <person name="Winkler M.E."/>
        </authorList>
    </citation>
    <scope>NUCLEOTIDE SEQUENCE</scope>
</reference>
<dbReference type="EMBL" id="UINC01029798">
    <property type="protein sequence ID" value="SVB13135.1"/>
    <property type="molecule type" value="Genomic_DNA"/>
</dbReference>
<name>A0A382BH31_9ZZZZ</name>
<sequence>MATLNFNAGNNIIVPNENNTTYRGLEGGDTYVISKATEKNSKIDIVDTSTHPLKDKNSLEISKNDTEAVIALRDLQKGITVLDLSFLDIDPGTTVEIKSHYWNAEGYDPQWYFGDGGEEFSTGIWNFFDIADNSLVLAPESYFDFTNDKIFFEYTGKEEDGTLKDPRITNIPIRLANDDKDDDFKVKLTYISNGEEKEYIVTIDASFDDTGEQNIIQLVHGITISSSLFTSNAARLTLSNGAQITISGADKFTYEVGGNITAGKAGDIKTFEQFAQYMGLEALPSSGSKQGNKDIIIDKRDPLKSDLSNFPLSDQERIVDGESQTIDLSTYYIKPEGIRNATDLSSINDLSEIDAIEIDVGTSEATVALKELKKGIEIFDLSFLNIDEGSAEITKHFYNHVFERILLDDSYYYWKPAGWNSENFFDINNNVLSLAPESYFEETGIGADILEYTEAKLWYEYTHPSSGALSMKWEPSQNFKVKIAYTSNGVAKEYIVNIDSVFQDDTDKSVYQTKIDNTVLTSLQYEIHDNSHPYFLRDQITLEGSQLTIT</sequence>
<evidence type="ECO:0000313" key="1">
    <source>
        <dbReference type="EMBL" id="SVB13135.1"/>
    </source>
</evidence>
<gene>
    <name evidence="1" type="ORF">METZ01_LOCUS165989</name>
</gene>
<proteinExistence type="predicted"/>
<accession>A0A382BH31</accession>